<evidence type="ECO:0000313" key="3">
    <source>
        <dbReference type="EMBL" id="BDM69291.1"/>
    </source>
</evidence>
<protein>
    <submittedName>
        <fullName evidence="3">Uncharacterized protein</fullName>
    </submittedName>
</protein>
<keyword evidence="2" id="KW-0812">Transmembrane</keyword>
<reference evidence="3" key="1">
    <citation type="submission" date="2022-06" db="EMBL/GenBank/DDBJ databases">
        <title>Complete genome sequence of Streptomyces nigrescens HEK616.</title>
        <authorList>
            <person name="Asamizu S."/>
            <person name="Onaka H."/>
        </authorList>
    </citation>
    <scope>NUCLEOTIDE SEQUENCE</scope>
    <source>
        <strain evidence="3">HEK616</strain>
    </source>
</reference>
<dbReference type="RefSeq" id="WP_261953212.1">
    <property type="nucleotide sequence ID" value="NZ_AP026073.1"/>
</dbReference>
<sequence>MSTSASTSTSRPVSRPASASTPASVPSVHRRALITWLAVYPTITVVLGLLGPATAHLPLVLRTLILTAIVVPVAVYALVPLLMKANAALTRR</sequence>
<dbReference type="EMBL" id="AP026073">
    <property type="protein sequence ID" value="BDM69291.1"/>
    <property type="molecule type" value="Genomic_DNA"/>
</dbReference>
<feature type="region of interest" description="Disordered" evidence="1">
    <location>
        <begin position="1"/>
        <end position="27"/>
    </location>
</feature>
<keyword evidence="2" id="KW-1133">Transmembrane helix</keyword>
<feature type="transmembrane region" description="Helical" evidence="2">
    <location>
        <begin position="33"/>
        <end position="53"/>
    </location>
</feature>
<feature type="transmembrane region" description="Helical" evidence="2">
    <location>
        <begin position="59"/>
        <end position="83"/>
    </location>
</feature>
<proteinExistence type="predicted"/>
<accession>A0ABM7ZSC6</accession>
<organism evidence="3 4">
    <name type="scientific">Streptomyces nigrescens</name>
    <dbReference type="NCBI Taxonomy" id="1920"/>
    <lineage>
        <taxon>Bacteria</taxon>
        <taxon>Bacillati</taxon>
        <taxon>Actinomycetota</taxon>
        <taxon>Actinomycetes</taxon>
        <taxon>Kitasatosporales</taxon>
        <taxon>Streptomycetaceae</taxon>
        <taxon>Streptomyces</taxon>
    </lineage>
</organism>
<name>A0ABM7ZSC6_STRNI</name>
<dbReference type="Proteomes" id="UP001059597">
    <property type="component" value="Chromosome"/>
</dbReference>
<evidence type="ECO:0000256" key="1">
    <source>
        <dbReference type="SAM" id="MobiDB-lite"/>
    </source>
</evidence>
<evidence type="ECO:0000256" key="2">
    <source>
        <dbReference type="SAM" id="Phobius"/>
    </source>
</evidence>
<gene>
    <name evidence="3" type="ORF">HEK616_27780</name>
</gene>
<evidence type="ECO:0000313" key="4">
    <source>
        <dbReference type="Proteomes" id="UP001059597"/>
    </source>
</evidence>
<keyword evidence="4" id="KW-1185">Reference proteome</keyword>
<keyword evidence="2" id="KW-0472">Membrane</keyword>